<feature type="transmembrane region" description="Helical" evidence="1">
    <location>
        <begin position="205"/>
        <end position="222"/>
    </location>
</feature>
<proteinExistence type="predicted"/>
<feature type="transmembrane region" description="Helical" evidence="1">
    <location>
        <begin position="107"/>
        <end position="126"/>
    </location>
</feature>
<feature type="transmembrane region" description="Helical" evidence="1">
    <location>
        <begin position="146"/>
        <end position="168"/>
    </location>
</feature>
<gene>
    <name evidence="2" type="ORF">SAMN05660477_00498</name>
</gene>
<keyword evidence="1" id="KW-0472">Membrane</keyword>
<organism evidence="2 3">
    <name type="scientific">Soonwooa buanensis</name>
    <dbReference type="NCBI Taxonomy" id="619805"/>
    <lineage>
        <taxon>Bacteria</taxon>
        <taxon>Pseudomonadati</taxon>
        <taxon>Bacteroidota</taxon>
        <taxon>Flavobacteriia</taxon>
        <taxon>Flavobacteriales</taxon>
        <taxon>Weeksellaceae</taxon>
        <taxon>Chryseobacterium group</taxon>
        <taxon>Soonwooa</taxon>
    </lineage>
</organism>
<feature type="transmembrane region" description="Helical" evidence="1">
    <location>
        <begin position="180"/>
        <end position="198"/>
    </location>
</feature>
<evidence type="ECO:0000313" key="3">
    <source>
        <dbReference type="Proteomes" id="UP000191112"/>
    </source>
</evidence>
<dbReference type="EMBL" id="FUYZ01000001">
    <property type="protein sequence ID" value="SKB65132.1"/>
    <property type="molecule type" value="Genomic_DNA"/>
</dbReference>
<evidence type="ECO:0008006" key="4">
    <source>
        <dbReference type="Google" id="ProtNLM"/>
    </source>
</evidence>
<name>A0A1T5D081_9FLAO</name>
<keyword evidence="1" id="KW-1133">Transmembrane helix</keyword>
<dbReference type="STRING" id="619805.SAMN05660477_00498"/>
<dbReference type="AlphaFoldDB" id="A0A1T5D081"/>
<sequence>MKNKFQLLNGLALVATIAINYLSSSGMLNGETMASISAKHPTLFTSAGYAFSIWGIIYIGLLGFVIYYGPLTKSTETKEKTVSTIGWWFVISCIANSLWVVAWMYGYTFLSILLMVVIFVSLLKIIQQIKPELQSPNLKTRLFLQLPFHIYAGWISVALIANVAFLLKKVEWNGFGISETIWAIVMIIIAALVHLFMLWRQKMPLFSLIAVWALIAIAVANQKSNQTVFITAVSVAIFIFVNIAVQFLKKKYLNEK</sequence>
<dbReference type="PANTHER" id="PTHR33802:SF1">
    <property type="entry name" value="XK-RELATED PROTEIN"/>
    <property type="match status" value="1"/>
</dbReference>
<feature type="transmembrane region" description="Helical" evidence="1">
    <location>
        <begin position="81"/>
        <end position="101"/>
    </location>
</feature>
<dbReference type="RefSeq" id="WP_079665776.1">
    <property type="nucleotide sequence ID" value="NZ_FUYZ01000001.1"/>
</dbReference>
<dbReference type="PANTHER" id="PTHR33802">
    <property type="entry name" value="SI:CH211-161H7.5-RELATED"/>
    <property type="match status" value="1"/>
</dbReference>
<evidence type="ECO:0000256" key="1">
    <source>
        <dbReference type="SAM" id="Phobius"/>
    </source>
</evidence>
<protein>
    <recommendedName>
        <fullName evidence="4">TspO and MBR related proteins</fullName>
    </recommendedName>
</protein>
<evidence type="ECO:0000313" key="2">
    <source>
        <dbReference type="EMBL" id="SKB65132.1"/>
    </source>
</evidence>
<reference evidence="2 3" key="1">
    <citation type="submission" date="2017-02" db="EMBL/GenBank/DDBJ databases">
        <authorList>
            <person name="Peterson S.W."/>
        </authorList>
    </citation>
    <scope>NUCLEOTIDE SEQUENCE [LARGE SCALE GENOMIC DNA]</scope>
    <source>
        <strain evidence="2 3">DSM 22323</strain>
    </source>
</reference>
<accession>A0A1T5D081</accession>
<feature type="transmembrane region" description="Helical" evidence="1">
    <location>
        <begin position="228"/>
        <end position="248"/>
    </location>
</feature>
<feature type="transmembrane region" description="Helical" evidence="1">
    <location>
        <begin position="7"/>
        <end position="28"/>
    </location>
</feature>
<keyword evidence="3" id="KW-1185">Reference proteome</keyword>
<dbReference type="OrthoDB" id="5189031at2"/>
<dbReference type="Proteomes" id="UP000191112">
    <property type="component" value="Unassembled WGS sequence"/>
</dbReference>
<feature type="transmembrane region" description="Helical" evidence="1">
    <location>
        <begin position="48"/>
        <end position="69"/>
    </location>
</feature>
<keyword evidence="1" id="KW-0812">Transmembrane</keyword>